<dbReference type="InterPro" id="IPR020097">
    <property type="entry name" value="PsdUridine_synth_TruA_a/b_dom"/>
</dbReference>
<name>A0A2N0ZGS0_9BACI</name>
<dbReference type="RefSeq" id="WP_066192239.1">
    <property type="nucleotide sequence ID" value="NZ_JAFDQP010000017.1"/>
</dbReference>
<feature type="active site" description="Nucleophile" evidence="4 5">
    <location>
        <position position="52"/>
    </location>
</feature>
<comment type="subunit">
    <text evidence="4">Homodimer.</text>
</comment>
<dbReference type="CDD" id="cd02570">
    <property type="entry name" value="PseudoU_synth_EcTruA"/>
    <property type="match status" value="1"/>
</dbReference>
<dbReference type="SUPFAM" id="SSF55120">
    <property type="entry name" value="Pseudouridine synthase"/>
    <property type="match status" value="1"/>
</dbReference>
<comment type="catalytic activity">
    <reaction evidence="4 7">
        <text>uridine(38/39/40) in tRNA = pseudouridine(38/39/40) in tRNA</text>
        <dbReference type="Rhea" id="RHEA:22376"/>
        <dbReference type="Rhea" id="RHEA-COMP:10085"/>
        <dbReference type="Rhea" id="RHEA-COMP:10087"/>
        <dbReference type="ChEBI" id="CHEBI:65314"/>
        <dbReference type="ChEBI" id="CHEBI:65315"/>
        <dbReference type="EC" id="5.4.99.12"/>
    </reaction>
</comment>
<dbReference type="Gene3D" id="3.30.70.660">
    <property type="entry name" value="Pseudouridine synthase I, catalytic domain, C-terminal subdomain"/>
    <property type="match status" value="1"/>
</dbReference>
<dbReference type="InterPro" id="IPR020103">
    <property type="entry name" value="PsdUridine_synth_cat_dom_sf"/>
</dbReference>
<evidence type="ECO:0000313" key="10">
    <source>
        <dbReference type="Proteomes" id="UP000233343"/>
    </source>
</evidence>
<keyword evidence="3 4" id="KW-0413">Isomerase</keyword>
<dbReference type="InterPro" id="IPR001406">
    <property type="entry name" value="PsdUridine_synth_TruA"/>
</dbReference>
<dbReference type="PANTHER" id="PTHR11142">
    <property type="entry name" value="PSEUDOURIDYLATE SYNTHASE"/>
    <property type="match status" value="1"/>
</dbReference>
<dbReference type="AlphaFoldDB" id="A0A2N0ZGS0"/>
<evidence type="ECO:0000256" key="6">
    <source>
        <dbReference type="PIRSR" id="PIRSR001430-2"/>
    </source>
</evidence>
<dbReference type="Proteomes" id="UP000233343">
    <property type="component" value="Unassembled WGS sequence"/>
</dbReference>
<dbReference type="GO" id="GO:0160147">
    <property type="term" value="F:tRNA pseudouridine(38-40) synthase activity"/>
    <property type="evidence" value="ECO:0007669"/>
    <property type="project" value="UniProtKB-EC"/>
</dbReference>
<dbReference type="NCBIfam" id="TIGR00071">
    <property type="entry name" value="hisT_truA"/>
    <property type="match status" value="1"/>
</dbReference>
<comment type="function">
    <text evidence="4">Formation of pseudouridine at positions 38, 39 and 40 in the anticodon stem and loop of transfer RNAs.</text>
</comment>
<gene>
    <name evidence="4" type="primary">truA</name>
    <name evidence="9" type="ORF">CWS20_11985</name>
</gene>
<dbReference type="InterPro" id="IPR020095">
    <property type="entry name" value="PsdUridine_synth_TruA_C"/>
</dbReference>
<feature type="domain" description="Pseudouridine synthase I TruA alpha/beta" evidence="8">
    <location>
        <begin position="6"/>
        <end position="104"/>
    </location>
</feature>
<accession>A0A2N0ZGS0</accession>
<dbReference type="InterPro" id="IPR020094">
    <property type="entry name" value="TruA/RsuA/RluB/E/F_N"/>
</dbReference>
<comment type="caution">
    <text evidence="4">Lacks conserved residue(s) required for the propagation of feature annotation.</text>
</comment>
<comment type="caution">
    <text evidence="9">The sequence shown here is derived from an EMBL/GenBank/DDBJ whole genome shotgun (WGS) entry which is preliminary data.</text>
</comment>
<feature type="domain" description="Pseudouridine synthase I TruA alpha/beta" evidence="8">
    <location>
        <begin position="145"/>
        <end position="245"/>
    </location>
</feature>
<feature type="binding site" evidence="4 6">
    <location>
        <position position="110"/>
    </location>
    <ligand>
        <name>substrate</name>
    </ligand>
</feature>
<organism evidence="9 10">
    <name type="scientific">Cytobacillus horneckiae</name>
    <dbReference type="NCBI Taxonomy" id="549687"/>
    <lineage>
        <taxon>Bacteria</taxon>
        <taxon>Bacillati</taxon>
        <taxon>Bacillota</taxon>
        <taxon>Bacilli</taxon>
        <taxon>Bacillales</taxon>
        <taxon>Bacillaceae</taxon>
        <taxon>Cytobacillus</taxon>
    </lineage>
</organism>
<dbReference type="Gene3D" id="3.30.70.580">
    <property type="entry name" value="Pseudouridine synthase I, catalytic domain, N-terminal subdomain"/>
    <property type="match status" value="1"/>
</dbReference>
<dbReference type="GO" id="GO:0003723">
    <property type="term" value="F:RNA binding"/>
    <property type="evidence" value="ECO:0007669"/>
    <property type="project" value="InterPro"/>
</dbReference>
<dbReference type="EC" id="5.4.99.12" evidence="4"/>
<keyword evidence="10" id="KW-1185">Reference proteome</keyword>
<evidence type="ECO:0000313" key="9">
    <source>
        <dbReference type="EMBL" id="PKG28703.1"/>
    </source>
</evidence>
<evidence type="ECO:0000256" key="3">
    <source>
        <dbReference type="ARBA" id="ARBA00023235"/>
    </source>
</evidence>
<protein>
    <recommendedName>
        <fullName evidence="4">tRNA pseudouridine synthase A</fullName>
        <ecNumber evidence="4">5.4.99.12</ecNumber>
    </recommendedName>
    <alternativeName>
        <fullName evidence="4">tRNA pseudouridine(38-40) synthase</fullName>
    </alternativeName>
    <alternativeName>
        <fullName evidence="4">tRNA pseudouridylate synthase I</fullName>
    </alternativeName>
    <alternativeName>
        <fullName evidence="4">tRNA-uridine isomerase I</fullName>
    </alternativeName>
</protein>
<comment type="similarity">
    <text evidence="1 4 7">Belongs to the tRNA pseudouridine synthase TruA family.</text>
</comment>
<evidence type="ECO:0000256" key="7">
    <source>
        <dbReference type="RuleBase" id="RU003792"/>
    </source>
</evidence>
<evidence type="ECO:0000256" key="4">
    <source>
        <dbReference type="HAMAP-Rule" id="MF_00171"/>
    </source>
</evidence>
<dbReference type="GO" id="GO:0031119">
    <property type="term" value="P:tRNA pseudouridine synthesis"/>
    <property type="evidence" value="ECO:0007669"/>
    <property type="project" value="UniProtKB-UniRule"/>
</dbReference>
<dbReference type="PIRSF" id="PIRSF001430">
    <property type="entry name" value="tRNA_psdUrid_synth"/>
    <property type="match status" value="1"/>
</dbReference>
<keyword evidence="2 4" id="KW-0819">tRNA processing</keyword>
<evidence type="ECO:0000256" key="5">
    <source>
        <dbReference type="PIRSR" id="PIRSR001430-1"/>
    </source>
</evidence>
<evidence type="ECO:0000256" key="1">
    <source>
        <dbReference type="ARBA" id="ARBA00009375"/>
    </source>
</evidence>
<proteinExistence type="inferred from homology"/>
<evidence type="ECO:0000256" key="2">
    <source>
        <dbReference type="ARBA" id="ARBA00022694"/>
    </source>
</evidence>
<dbReference type="HAMAP" id="MF_00171">
    <property type="entry name" value="TruA"/>
    <property type="match status" value="1"/>
</dbReference>
<dbReference type="Pfam" id="PF01416">
    <property type="entry name" value="PseudoU_synth_1"/>
    <property type="match status" value="2"/>
</dbReference>
<dbReference type="FunFam" id="3.30.70.580:FF:000001">
    <property type="entry name" value="tRNA pseudouridine synthase A"/>
    <property type="match status" value="1"/>
</dbReference>
<evidence type="ECO:0000259" key="8">
    <source>
        <dbReference type="Pfam" id="PF01416"/>
    </source>
</evidence>
<dbReference type="EMBL" id="PISD01000025">
    <property type="protein sequence ID" value="PKG28703.1"/>
    <property type="molecule type" value="Genomic_DNA"/>
</dbReference>
<dbReference type="PANTHER" id="PTHR11142:SF0">
    <property type="entry name" value="TRNA PSEUDOURIDINE SYNTHASE-LIKE 1"/>
    <property type="match status" value="1"/>
</dbReference>
<reference evidence="9 10" key="1">
    <citation type="journal article" date="2010" name="Int. J. Syst. Evol. Microbiol.">
        <title>Bacillus horneckiae sp. nov., isolated from a spacecraft-assembly clean room.</title>
        <authorList>
            <person name="Vaishampayan P."/>
            <person name="Probst A."/>
            <person name="Krishnamurthi S."/>
            <person name="Ghosh S."/>
            <person name="Osman S."/>
            <person name="McDowall A."/>
            <person name="Ruckmani A."/>
            <person name="Mayilraj S."/>
            <person name="Venkateswaran K."/>
        </authorList>
    </citation>
    <scope>NUCLEOTIDE SEQUENCE [LARGE SCALE GENOMIC DNA]</scope>
    <source>
        <strain evidence="10">1PO1SC</strain>
    </source>
</reference>
<sequence>MKIKCIVSYDGTLFAGYQVQPKLRTVQGELEGALKKLHKGHEVKVAASGRTDAGVHAVGQVIHFETPLNIPADRWGVALNSLLPADITVIDVAAASDDFHARFDAVGKEYRYTVLRSAQRNPFVRNYAYYYPYSLDLALIEAAKTHLMGTHDFTSFCSAKSEVEDRVRELRSIEVHEDGDKLIFSFIGNGFLYNMVRILTGTLLSVGAGEIAPDEIPEILKKKNRIYAGKTAPAHGLYLWEVFYN</sequence>